<proteinExistence type="predicted"/>
<keyword evidence="2" id="KW-1185">Reference proteome</keyword>
<dbReference type="GeneID" id="108665176"/>
<evidence type="ECO:0000256" key="1">
    <source>
        <dbReference type="SAM" id="SignalP"/>
    </source>
</evidence>
<feature type="chain" id="PRO_5034892590" evidence="1">
    <location>
        <begin position="20"/>
        <end position="238"/>
    </location>
</feature>
<reference evidence="3" key="1">
    <citation type="submission" date="2025-08" db="UniProtKB">
        <authorList>
            <consortium name="RefSeq"/>
        </authorList>
    </citation>
    <scope>IDENTIFICATION</scope>
    <source>
        <tissue evidence="3">Whole organism</tissue>
    </source>
</reference>
<feature type="signal peptide" evidence="1">
    <location>
        <begin position="1"/>
        <end position="19"/>
    </location>
</feature>
<evidence type="ECO:0000313" key="3">
    <source>
        <dbReference type="RefSeq" id="XP_018007392.1"/>
    </source>
</evidence>
<dbReference type="KEGG" id="hazt:108665176"/>
<dbReference type="RefSeq" id="XP_018007392.1">
    <property type="nucleotide sequence ID" value="XM_018151903.2"/>
</dbReference>
<protein>
    <submittedName>
        <fullName evidence="3">Uncharacterized protein LOC108665176 isoform X1</fullName>
    </submittedName>
</protein>
<dbReference type="Gene3D" id="2.60.20.10">
    <property type="entry name" value="Crystallins"/>
    <property type="match status" value="1"/>
</dbReference>
<accession>A0A8B7N0N5</accession>
<name>A0A8B7N0N5_HYAAZ</name>
<gene>
    <name evidence="3" type="primary">LOC108665176</name>
</gene>
<dbReference type="OrthoDB" id="6381640at2759"/>
<organism evidence="2 3">
    <name type="scientific">Hyalella azteca</name>
    <name type="common">Amphipod</name>
    <dbReference type="NCBI Taxonomy" id="294128"/>
    <lineage>
        <taxon>Eukaryota</taxon>
        <taxon>Metazoa</taxon>
        <taxon>Ecdysozoa</taxon>
        <taxon>Arthropoda</taxon>
        <taxon>Crustacea</taxon>
        <taxon>Multicrustacea</taxon>
        <taxon>Malacostraca</taxon>
        <taxon>Eumalacostraca</taxon>
        <taxon>Peracarida</taxon>
        <taxon>Amphipoda</taxon>
        <taxon>Senticaudata</taxon>
        <taxon>Talitrida</taxon>
        <taxon>Talitroidea</taxon>
        <taxon>Hyalellidae</taxon>
        <taxon>Hyalella</taxon>
    </lineage>
</organism>
<sequence length="238" mass="26536">MNFLVFLGHLVFVTSIIRSEKAGVAGADDFRYLTGYAGLNQTGAHYQFTEYMPDLSVVQMDNTIESSCGVGYWLLYDEVDYDPLTNETECHFRPYECGNWSPQCQNMVSSLRYAGSPYGLNDDYYNLYEGTIFRGKEFRGNTNAADLGDLDMAVSSLIVTGQSAWTFYTDVNLTGSDVCVYADEHYTYGTIDLDYALVQDMEKLGLPDNSIRSVARGCLSDRVLGQPGGERRSQDASN</sequence>
<dbReference type="Proteomes" id="UP000694843">
    <property type="component" value="Unplaced"/>
</dbReference>
<dbReference type="AlphaFoldDB" id="A0A8B7N0N5"/>
<keyword evidence="1" id="KW-0732">Signal</keyword>
<evidence type="ECO:0000313" key="2">
    <source>
        <dbReference type="Proteomes" id="UP000694843"/>
    </source>
</evidence>